<dbReference type="Pfam" id="PF03167">
    <property type="entry name" value="UDG"/>
    <property type="match status" value="1"/>
</dbReference>
<dbReference type="SMART" id="SM00987">
    <property type="entry name" value="UreE_C"/>
    <property type="match status" value="1"/>
</dbReference>
<dbReference type="NCBIfam" id="NF003592">
    <property type="entry name" value="PRK05254.1-5"/>
    <property type="match status" value="1"/>
</dbReference>
<keyword evidence="2" id="KW-0227">DNA damage</keyword>
<dbReference type="InterPro" id="IPR002043">
    <property type="entry name" value="UDG_fam1"/>
</dbReference>
<dbReference type="GO" id="GO:0005634">
    <property type="term" value="C:nucleus"/>
    <property type="evidence" value="ECO:0007669"/>
    <property type="project" value="TreeGrafter"/>
</dbReference>
<feature type="active site" description="Proton acceptor" evidence="5">
    <location>
        <position position="86"/>
    </location>
</feature>
<evidence type="ECO:0000256" key="2">
    <source>
        <dbReference type="ARBA" id="ARBA00022763"/>
    </source>
</evidence>
<dbReference type="PANTHER" id="PTHR11264">
    <property type="entry name" value="URACIL-DNA GLYCOSYLASE"/>
    <property type="match status" value="1"/>
</dbReference>
<dbReference type="EMBL" id="OU896709">
    <property type="protein sequence ID" value="CAH1159803.1"/>
    <property type="molecule type" value="Genomic_DNA"/>
</dbReference>
<dbReference type="GO" id="GO:0004844">
    <property type="term" value="F:uracil DNA N-glycosylase activity"/>
    <property type="evidence" value="ECO:0007669"/>
    <property type="project" value="InterPro"/>
</dbReference>
<evidence type="ECO:0000256" key="5">
    <source>
        <dbReference type="PROSITE-ProRule" id="PRU10072"/>
    </source>
</evidence>
<dbReference type="Proteomes" id="UP001153737">
    <property type="component" value="Chromosome 3"/>
</dbReference>
<feature type="domain" description="Uracil-DNA glycosylase-like" evidence="6">
    <location>
        <begin position="70"/>
        <end position="247"/>
    </location>
</feature>
<evidence type="ECO:0000259" key="6">
    <source>
        <dbReference type="SMART" id="SM00986"/>
    </source>
</evidence>
<evidence type="ECO:0000313" key="7">
    <source>
        <dbReference type="EMBL" id="CAH1159803.1"/>
    </source>
</evidence>
<organism evidence="7 8">
    <name type="scientific">Phaedon cochleariae</name>
    <name type="common">Mustard beetle</name>
    <dbReference type="NCBI Taxonomy" id="80249"/>
    <lineage>
        <taxon>Eukaryota</taxon>
        <taxon>Metazoa</taxon>
        <taxon>Ecdysozoa</taxon>
        <taxon>Arthropoda</taxon>
        <taxon>Hexapoda</taxon>
        <taxon>Insecta</taxon>
        <taxon>Pterygota</taxon>
        <taxon>Neoptera</taxon>
        <taxon>Endopterygota</taxon>
        <taxon>Coleoptera</taxon>
        <taxon>Polyphaga</taxon>
        <taxon>Cucujiformia</taxon>
        <taxon>Chrysomeloidea</taxon>
        <taxon>Chrysomelidae</taxon>
        <taxon>Chrysomelinae</taxon>
        <taxon>Chrysomelini</taxon>
        <taxon>Phaedon</taxon>
    </lineage>
</organism>
<comment type="similarity">
    <text evidence="1">Belongs to the uracil-DNA glycosylase (UDG) superfamily. UNG family.</text>
</comment>
<keyword evidence="3" id="KW-0378">Hydrolase</keyword>
<dbReference type="GO" id="GO:0005739">
    <property type="term" value="C:mitochondrion"/>
    <property type="evidence" value="ECO:0007669"/>
    <property type="project" value="TreeGrafter"/>
</dbReference>
<evidence type="ECO:0000256" key="1">
    <source>
        <dbReference type="ARBA" id="ARBA00008184"/>
    </source>
</evidence>
<dbReference type="GO" id="GO:0097510">
    <property type="term" value="P:base-excision repair, AP site formation via deaminated base removal"/>
    <property type="evidence" value="ECO:0007669"/>
    <property type="project" value="TreeGrafter"/>
</dbReference>
<dbReference type="SUPFAM" id="SSF52141">
    <property type="entry name" value="Uracil-DNA glycosylase-like"/>
    <property type="match status" value="1"/>
</dbReference>
<dbReference type="Gene3D" id="3.40.470.10">
    <property type="entry name" value="Uracil-DNA glycosylase-like domain"/>
    <property type="match status" value="1"/>
</dbReference>
<dbReference type="CDD" id="cd10027">
    <property type="entry name" value="UDG-F1-like"/>
    <property type="match status" value="1"/>
</dbReference>
<dbReference type="PANTHER" id="PTHR11264:SF8">
    <property type="entry name" value="URACIL-DNA GLYCOSYLASE-LIKE DOMAIN-CONTAINING PROTEIN"/>
    <property type="match status" value="1"/>
</dbReference>
<sequence>MGEQVQLFESFVQKYPRLIAPNSISEDWKQFMTEIFHHGEANVQTLHEFIQETPEIRTLPRKEDIWAFTNFCPAPEKTKVIIIGQDPYSRDDVGYGLGFSVKKSSPITPSLENILKEVQCDISDSIYANNLRGFTDGGPRHGCLDYWAKQGVVFLDTALTVEIGKPTSHIGKGWEPIIASIIEKLQICVERDGGKLVLILWGSEARNNFRDCISENHMVLEGGHPSPLNEYDNFLGRRYFSEANDFLVEAGREPIDWSLDEDEDEARN</sequence>
<protein>
    <recommendedName>
        <fullName evidence="6">Uracil-DNA glycosylase-like domain-containing protein</fullName>
    </recommendedName>
</protein>
<proteinExistence type="inferred from homology"/>
<dbReference type="AlphaFoldDB" id="A0A9P0DPL2"/>
<dbReference type="InterPro" id="IPR005122">
    <property type="entry name" value="Uracil-DNA_glycosylase-like"/>
</dbReference>
<name>A0A9P0DPL2_PHACE</name>
<gene>
    <name evidence="7" type="ORF">PHAECO_LOCUS7047</name>
</gene>
<reference evidence="7" key="2">
    <citation type="submission" date="2022-10" db="EMBL/GenBank/DDBJ databases">
        <authorList>
            <consortium name="ENA_rothamsted_submissions"/>
            <consortium name="culmorum"/>
            <person name="King R."/>
        </authorList>
    </citation>
    <scope>NUCLEOTIDE SEQUENCE</scope>
</reference>
<dbReference type="InterPro" id="IPR036895">
    <property type="entry name" value="Uracil-DNA_glycosylase-like_sf"/>
</dbReference>
<evidence type="ECO:0000256" key="4">
    <source>
        <dbReference type="ARBA" id="ARBA00023204"/>
    </source>
</evidence>
<reference evidence="7" key="1">
    <citation type="submission" date="2022-01" db="EMBL/GenBank/DDBJ databases">
        <authorList>
            <person name="King R."/>
        </authorList>
    </citation>
    <scope>NUCLEOTIDE SEQUENCE</scope>
</reference>
<dbReference type="InterPro" id="IPR018085">
    <property type="entry name" value="Ura-DNA_Glyclase_AS"/>
</dbReference>
<dbReference type="OrthoDB" id="10031947at2759"/>
<evidence type="ECO:0000256" key="3">
    <source>
        <dbReference type="ARBA" id="ARBA00022801"/>
    </source>
</evidence>
<dbReference type="SMART" id="SM00986">
    <property type="entry name" value="UDG"/>
    <property type="match status" value="1"/>
</dbReference>
<evidence type="ECO:0000313" key="8">
    <source>
        <dbReference type="Proteomes" id="UP001153737"/>
    </source>
</evidence>
<accession>A0A9P0DPL2</accession>
<dbReference type="NCBIfam" id="NF003588">
    <property type="entry name" value="PRK05254.1-1"/>
    <property type="match status" value="1"/>
</dbReference>
<keyword evidence="8" id="KW-1185">Reference proteome</keyword>
<keyword evidence="4" id="KW-0234">DNA repair</keyword>
<dbReference type="PROSITE" id="PS00130">
    <property type="entry name" value="U_DNA_GLYCOSYLASE"/>
    <property type="match status" value="1"/>
</dbReference>